<protein>
    <recommendedName>
        <fullName evidence="5">Transmembrane protein</fullName>
    </recommendedName>
</protein>
<keyword evidence="4" id="KW-1185">Reference proteome</keyword>
<reference evidence="3" key="1">
    <citation type="journal article" date="2023" name="Genome Biol. Evol.">
        <title>Long-read-based Genome Assembly of Drosophila gunungcola Reveals Fewer Chemosensory Genes in Flower-breeding Species.</title>
        <authorList>
            <person name="Negi A."/>
            <person name="Liao B.Y."/>
            <person name="Yeh S.D."/>
        </authorList>
    </citation>
    <scope>NUCLEOTIDE SEQUENCE</scope>
    <source>
        <strain evidence="3">Sukarami</strain>
    </source>
</reference>
<keyword evidence="1" id="KW-0472">Membrane</keyword>
<evidence type="ECO:0008006" key="5">
    <source>
        <dbReference type="Google" id="ProtNLM"/>
    </source>
</evidence>
<feature type="chain" id="PRO_5040270173" description="Transmembrane protein" evidence="2">
    <location>
        <begin position="25"/>
        <end position="93"/>
    </location>
</feature>
<comment type="caution">
    <text evidence="3">The sequence shown here is derived from an EMBL/GenBank/DDBJ whole genome shotgun (WGS) entry which is preliminary data.</text>
</comment>
<evidence type="ECO:0000256" key="1">
    <source>
        <dbReference type="SAM" id="Phobius"/>
    </source>
</evidence>
<organism evidence="3 4">
    <name type="scientific">Drosophila gunungcola</name>
    <name type="common">fruit fly</name>
    <dbReference type="NCBI Taxonomy" id="103775"/>
    <lineage>
        <taxon>Eukaryota</taxon>
        <taxon>Metazoa</taxon>
        <taxon>Ecdysozoa</taxon>
        <taxon>Arthropoda</taxon>
        <taxon>Hexapoda</taxon>
        <taxon>Insecta</taxon>
        <taxon>Pterygota</taxon>
        <taxon>Neoptera</taxon>
        <taxon>Endopterygota</taxon>
        <taxon>Diptera</taxon>
        <taxon>Brachycera</taxon>
        <taxon>Muscomorpha</taxon>
        <taxon>Ephydroidea</taxon>
        <taxon>Drosophilidae</taxon>
        <taxon>Drosophila</taxon>
        <taxon>Sophophora</taxon>
    </lineage>
</organism>
<keyword evidence="1" id="KW-0812">Transmembrane</keyword>
<keyword evidence="2" id="KW-0732">Signal</keyword>
<evidence type="ECO:0000313" key="3">
    <source>
        <dbReference type="EMBL" id="KAI8036872.1"/>
    </source>
</evidence>
<dbReference type="EMBL" id="JAMKOV010000014">
    <property type="protein sequence ID" value="KAI8036872.1"/>
    <property type="molecule type" value="Genomic_DNA"/>
</dbReference>
<dbReference type="Proteomes" id="UP001059596">
    <property type="component" value="Unassembled WGS sequence"/>
</dbReference>
<keyword evidence="1" id="KW-1133">Transmembrane helix</keyword>
<feature type="transmembrane region" description="Helical" evidence="1">
    <location>
        <begin position="48"/>
        <end position="74"/>
    </location>
</feature>
<evidence type="ECO:0000313" key="4">
    <source>
        <dbReference type="Proteomes" id="UP001059596"/>
    </source>
</evidence>
<feature type="signal peptide" evidence="2">
    <location>
        <begin position="1"/>
        <end position="24"/>
    </location>
</feature>
<sequence length="93" mass="10427">MHLMCERLSSIFAGVLVGLWYAKTFPEDDKGKDKGKEKKKVCRPMPSLLARLNCTPCNRVLFFVIGVGLGVLFVRNKDNKGKDKKKVDGKGKK</sequence>
<accession>A0A9Q0BLH1</accession>
<dbReference type="AlphaFoldDB" id="A0A9Q0BLH1"/>
<gene>
    <name evidence="3" type="ORF">M5D96_010182</name>
</gene>
<evidence type="ECO:0000256" key="2">
    <source>
        <dbReference type="SAM" id="SignalP"/>
    </source>
</evidence>
<proteinExistence type="predicted"/>
<name>A0A9Q0BLH1_9MUSC</name>